<reference evidence="1" key="1">
    <citation type="submission" date="2024-05" db="EMBL/GenBank/DDBJ databases">
        <title>30 novel species of actinomycetes from the DSMZ collection.</title>
        <authorList>
            <person name="Nouioui I."/>
        </authorList>
    </citation>
    <scope>NUCLEOTIDE SEQUENCE</scope>
    <source>
        <strain evidence="1">DSM 41014</strain>
    </source>
</reference>
<gene>
    <name evidence="1" type="ORF">RM863_35250</name>
</gene>
<name>A0ABU2UVS0_9ACTN</name>
<keyword evidence="2" id="KW-1185">Reference proteome</keyword>
<dbReference type="Proteomes" id="UP001180489">
    <property type="component" value="Unassembled WGS sequence"/>
</dbReference>
<protein>
    <submittedName>
        <fullName evidence="1">Uncharacterized protein</fullName>
    </submittedName>
</protein>
<accession>A0ABU2UVS0</accession>
<sequence length="343" mass="37351">MSQAQAEQLTARRQQELESIARTVQREMLFWLARLDPEDLLGSWFSEVLPGLYAALTRGQVRAAGGASAFVAEAATLMGLDAATDWSVVPDAFGRSAADGRPVSTLLTTPALRGHLAVAERGQGAEWAAGQVRQSVLLMGASEVADAGRGAVQTAMAGTPRITGYIRCIQAGACRRCAILAGRWYRWSADFLRHPRCHCYQIPAGESHRGRGGRGSWRTDPRAYFDRLTSRDQDRVFGRGGAAAIRAGADLPSVVNARRTAASLRRLDVGGGTIVTTTVEGTTKRGYYSHVRRQLERIEGRELSRLRLTPEAIFRLAADRTELVRLLGRHGYLVRAAADIARL</sequence>
<proteinExistence type="predicted"/>
<evidence type="ECO:0000313" key="2">
    <source>
        <dbReference type="Proteomes" id="UP001180489"/>
    </source>
</evidence>
<dbReference type="RefSeq" id="WP_311637598.1">
    <property type="nucleotide sequence ID" value="NZ_JAVRFF010000061.1"/>
</dbReference>
<dbReference type="EMBL" id="JAVRFF010000061">
    <property type="protein sequence ID" value="MDT0477392.1"/>
    <property type="molecule type" value="Genomic_DNA"/>
</dbReference>
<organism evidence="1 2">
    <name type="scientific">Streptomyces hintoniae</name>
    <dbReference type="NCBI Taxonomy" id="3075521"/>
    <lineage>
        <taxon>Bacteria</taxon>
        <taxon>Bacillati</taxon>
        <taxon>Actinomycetota</taxon>
        <taxon>Actinomycetes</taxon>
        <taxon>Kitasatosporales</taxon>
        <taxon>Streptomycetaceae</taxon>
        <taxon>Streptomyces</taxon>
    </lineage>
</organism>
<evidence type="ECO:0000313" key="1">
    <source>
        <dbReference type="EMBL" id="MDT0477392.1"/>
    </source>
</evidence>
<comment type="caution">
    <text evidence="1">The sequence shown here is derived from an EMBL/GenBank/DDBJ whole genome shotgun (WGS) entry which is preliminary data.</text>
</comment>